<protein>
    <recommendedName>
        <fullName evidence="4">Ribbon-helix-helix protein, CopG family</fullName>
    </recommendedName>
</protein>
<accession>A0A8J3VGR4</accession>
<keyword evidence="3" id="KW-1185">Reference proteome</keyword>
<reference evidence="2" key="1">
    <citation type="submission" date="2021-01" db="EMBL/GenBank/DDBJ databases">
        <title>Whole genome shotgun sequence of Rhizocola hellebori NBRC 109834.</title>
        <authorList>
            <person name="Komaki H."/>
            <person name="Tamura T."/>
        </authorList>
    </citation>
    <scope>NUCLEOTIDE SEQUENCE</scope>
    <source>
        <strain evidence="2">NBRC 109834</strain>
    </source>
</reference>
<evidence type="ECO:0008006" key="4">
    <source>
        <dbReference type="Google" id="ProtNLM"/>
    </source>
</evidence>
<name>A0A8J3VGR4_9ACTN</name>
<dbReference type="Proteomes" id="UP000612899">
    <property type="component" value="Unassembled WGS sequence"/>
</dbReference>
<gene>
    <name evidence="2" type="ORF">Rhe02_47060</name>
</gene>
<dbReference type="InterPro" id="IPR010985">
    <property type="entry name" value="Ribbon_hlx_hlx"/>
</dbReference>
<comment type="caution">
    <text evidence="2">The sequence shown here is derived from an EMBL/GenBank/DDBJ whole genome shotgun (WGS) entry which is preliminary data.</text>
</comment>
<organism evidence="2 3">
    <name type="scientific">Rhizocola hellebori</name>
    <dbReference type="NCBI Taxonomy" id="1392758"/>
    <lineage>
        <taxon>Bacteria</taxon>
        <taxon>Bacillati</taxon>
        <taxon>Actinomycetota</taxon>
        <taxon>Actinomycetes</taxon>
        <taxon>Micromonosporales</taxon>
        <taxon>Micromonosporaceae</taxon>
        <taxon>Rhizocola</taxon>
    </lineage>
</organism>
<dbReference type="AlphaFoldDB" id="A0A8J3VGR4"/>
<proteinExistence type="predicted"/>
<evidence type="ECO:0000313" key="3">
    <source>
        <dbReference type="Proteomes" id="UP000612899"/>
    </source>
</evidence>
<dbReference type="GO" id="GO:0006355">
    <property type="term" value="P:regulation of DNA-templated transcription"/>
    <property type="evidence" value="ECO:0007669"/>
    <property type="project" value="InterPro"/>
</dbReference>
<dbReference type="RefSeq" id="WP_203910453.1">
    <property type="nucleotide sequence ID" value="NZ_BONY01000029.1"/>
</dbReference>
<evidence type="ECO:0000313" key="2">
    <source>
        <dbReference type="EMBL" id="GIH06639.1"/>
    </source>
</evidence>
<feature type="region of interest" description="Disordered" evidence="1">
    <location>
        <begin position="81"/>
        <end position="110"/>
    </location>
</feature>
<dbReference type="SUPFAM" id="SSF47598">
    <property type="entry name" value="Ribbon-helix-helix"/>
    <property type="match status" value="1"/>
</dbReference>
<sequence length="110" mass="11607">MTDVPSANGPSGGFKTIGVKLPDEVHAQLVLIASLDGLSLTDAIRQAIDGHLDRKRSDGALAARAAEAAAEIEREAALRRDALQALFGPQSSTPDETTTSKRRTKEQTSP</sequence>
<dbReference type="EMBL" id="BONY01000029">
    <property type="protein sequence ID" value="GIH06639.1"/>
    <property type="molecule type" value="Genomic_DNA"/>
</dbReference>
<evidence type="ECO:0000256" key="1">
    <source>
        <dbReference type="SAM" id="MobiDB-lite"/>
    </source>
</evidence>